<dbReference type="Gene3D" id="3.40.50.970">
    <property type="match status" value="2"/>
</dbReference>
<dbReference type="GO" id="GO:0010181">
    <property type="term" value="F:FMN binding"/>
    <property type="evidence" value="ECO:0007669"/>
    <property type="project" value="InterPro"/>
</dbReference>
<comment type="cofactor">
    <cofactor evidence="1">
        <name>siroheme</name>
        <dbReference type="ChEBI" id="CHEBI:60052"/>
    </cofactor>
</comment>
<evidence type="ECO:0000256" key="8">
    <source>
        <dbReference type="ARBA" id="ARBA00022723"/>
    </source>
</evidence>
<keyword evidence="11" id="KW-0408">Iron</keyword>
<evidence type="ECO:0000256" key="12">
    <source>
        <dbReference type="ARBA" id="ARBA00023014"/>
    </source>
</evidence>
<dbReference type="GO" id="GO:0009337">
    <property type="term" value="C:sulfite reductase complex (NADPH)"/>
    <property type="evidence" value="ECO:0007669"/>
    <property type="project" value="TreeGrafter"/>
</dbReference>
<keyword evidence="9" id="KW-0521">NADP</keyword>
<dbReference type="OrthoDB" id="1688044at2759"/>
<comment type="catalytic activity">
    <reaction evidence="13">
        <text>hydrogen sulfide + 3 NADP(+) + 3 H2O = sulfite + 3 NADPH + 4 H(+)</text>
        <dbReference type="Rhea" id="RHEA:13801"/>
        <dbReference type="ChEBI" id="CHEBI:15377"/>
        <dbReference type="ChEBI" id="CHEBI:15378"/>
        <dbReference type="ChEBI" id="CHEBI:17359"/>
        <dbReference type="ChEBI" id="CHEBI:29919"/>
        <dbReference type="ChEBI" id="CHEBI:57783"/>
        <dbReference type="ChEBI" id="CHEBI:58349"/>
        <dbReference type="EC" id="1.8.1.2"/>
    </reaction>
</comment>
<dbReference type="InterPro" id="IPR045854">
    <property type="entry name" value="NO2/SO3_Rdtase_4Fe4S_sf"/>
</dbReference>
<dbReference type="NCBIfam" id="NF010029">
    <property type="entry name" value="PRK13504.1"/>
    <property type="match status" value="1"/>
</dbReference>
<dbReference type="GO" id="GO:0051539">
    <property type="term" value="F:4 iron, 4 sulfur cluster binding"/>
    <property type="evidence" value="ECO:0007669"/>
    <property type="project" value="UniProtKB-KW"/>
</dbReference>
<dbReference type="GO" id="GO:0004783">
    <property type="term" value="F:sulfite reductase (NADPH) activity"/>
    <property type="evidence" value="ECO:0007669"/>
    <property type="project" value="UniProtKB-EC"/>
</dbReference>
<dbReference type="GO" id="GO:0020037">
    <property type="term" value="F:heme binding"/>
    <property type="evidence" value="ECO:0007669"/>
    <property type="project" value="InterPro"/>
</dbReference>
<keyword evidence="6" id="KW-0004">4Fe-4S</keyword>
<name>A0A1R1XRQ6_9FUNG</name>
<dbReference type="InterPro" id="IPR006066">
    <property type="entry name" value="NO2/SO3_Rdtase_FeS/sirohaem_BS"/>
</dbReference>
<dbReference type="InterPro" id="IPR001094">
    <property type="entry name" value="Flavdoxin-like"/>
</dbReference>
<accession>A0A1R1XRQ6</accession>
<keyword evidence="8" id="KW-0479">Metal-binding</keyword>
<comment type="caution">
    <text evidence="15">The sequence shown here is derived from an EMBL/GenBank/DDBJ whole genome shotgun (WGS) entry which is preliminary data.</text>
</comment>
<organism evidence="15 16">
    <name type="scientific">Smittium culicis</name>
    <dbReference type="NCBI Taxonomy" id="133412"/>
    <lineage>
        <taxon>Eukaryota</taxon>
        <taxon>Fungi</taxon>
        <taxon>Fungi incertae sedis</taxon>
        <taxon>Zoopagomycota</taxon>
        <taxon>Kickxellomycotina</taxon>
        <taxon>Harpellomycetes</taxon>
        <taxon>Harpellales</taxon>
        <taxon>Legeriomycetaceae</taxon>
        <taxon>Smittium</taxon>
    </lineage>
</organism>
<dbReference type="InterPro" id="IPR045169">
    <property type="entry name" value="NO2/SO3_Rdtase_4Fe4S_prot"/>
</dbReference>
<dbReference type="Gene3D" id="3.30.413.10">
    <property type="entry name" value="Sulfite Reductase Hemoprotein, domain 1"/>
    <property type="match status" value="2"/>
</dbReference>
<dbReference type="PRINTS" id="PR00369">
    <property type="entry name" value="FLAVODOXIN"/>
</dbReference>
<evidence type="ECO:0000256" key="4">
    <source>
        <dbReference type="ARBA" id="ARBA00010429"/>
    </source>
</evidence>
<comment type="pathway">
    <text evidence="3">Sulfur metabolism; hydrogen sulfide biosynthesis; hydrogen sulfide from sulfite (NADPH route): step 1/1.</text>
</comment>
<dbReference type="SUPFAM" id="SSF56014">
    <property type="entry name" value="Nitrite and sulphite reductase 4Fe-4S domain-like"/>
    <property type="match status" value="2"/>
</dbReference>
<evidence type="ECO:0000256" key="10">
    <source>
        <dbReference type="ARBA" id="ARBA00023002"/>
    </source>
</evidence>
<dbReference type="PROSITE" id="PS00365">
    <property type="entry name" value="NIR_SIR"/>
    <property type="match status" value="1"/>
</dbReference>
<dbReference type="FunFam" id="3.30.413.10:FF:000003">
    <property type="entry name" value="Sulfite reductase [NADPH] hemoprotein beta-component"/>
    <property type="match status" value="1"/>
</dbReference>
<dbReference type="SUPFAM" id="SSF55124">
    <property type="entry name" value="Nitrite/Sulfite reductase N-terminal domain-like"/>
    <property type="match status" value="2"/>
</dbReference>
<dbReference type="PANTHER" id="PTHR11493:SF47">
    <property type="entry name" value="SULFITE REDUCTASE [NADPH] SUBUNIT BETA"/>
    <property type="match status" value="1"/>
</dbReference>
<dbReference type="GO" id="GO:0050311">
    <property type="term" value="F:sulfite reductase (ferredoxin) activity"/>
    <property type="evidence" value="ECO:0007669"/>
    <property type="project" value="TreeGrafter"/>
</dbReference>
<dbReference type="PANTHER" id="PTHR11493">
    <property type="entry name" value="SULFITE REDUCTASE [NADPH] SUBUNIT BETA-RELATED"/>
    <property type="match status" value="1"/>
</dbReference>
<evidence type="ECO:0000256" key="7">
    <source>
        <dbReference type="ARBA" id="ARBA00022617"/>
    </source>
</evidence>
<sequence length="1489" mass="165404">MIIDSNSLSSFSALGLSALNASDIVIIEDISVFSDTINTIEHQAQSNSAPAIIKVEPYSDLSKIVEKVIESQESDTKISIFVSSSIILQLLPLFSRLFHPSNIHKDTDPKISISLNVSIGSTSSESITSSNVFAFSDLNCPIISSSSPQECYDNLQISTAASHILRTPVINYFDSDFLKNQASSNLNTSENVSSITTNYFEKYNKIIESTKPETDDMEVDGQAEDNEQSNNVKLTASETLDLVFESTLSQNKSVTYNGPASPKNVFVSISDYKICELIDNANFGYLTINSYRPFPAESIASALPKSTENLVLLEQIDNPARLWGNLVFDFTLLTQTKEFSSGRTTRPSLIDVQSKTSIPLTLSNPHHLNKLIEKVETTKSSQIISLDDILELKPSSGVADQLSPSIKPNDRLSEVEISSRLPYQQILHTAFESRLNIVNSSDPSTIWGDSSHIETNPEYGFGIVLSDEQKRQTLYKSVLDYLAENPSKTDSELREVLHKWVNSYNSNFNSSQLFQDKISNLISNELSASGDRPSLNAISSLSAYLDRHSNWIIGSDEWAVDIGNSGVHHVISSSLNINMLVIDTSDYSEDSNSSVSANKILQKKDVGLYAMNYGGAYVASVSAYSSYTQSLTALIEADAFPGPSVVIAHLPHSNKKLISPSYSSIETMRLSKLAVDSGKWPLYRYKPSENNDTSFVLDSNKLKNEIQKFLDRNNTLSIISQSTPKFYSGVEESLESQKAKKAAQAAKEDLERLMAGLQGPSITVLYASDAHNAEEVARRVHRGARLRNLNSEISVLDEFDFDELEFKTTIIFIVSTAGQGEFPSNGRNFWKSLGVASVNLSNLKYSVFGLGDSHYWPREEDRIFFNKPSKDLDKRLAELSAVRLTDLGLGDDQDPEGWESGYEKWAPGLWSSLGLDIDIDSNVVFDDEPPKISDEDNKINSNYLRGNIVSELEDSSKGNVDDFTGKLLKFHGTYGQDDRDIRPSRIDAGLSPAYSFMIRVRLPGGRSTTEQWLAMDDLSTKYGNETLKITTRQTFQLHGVLKSNLRTTINLINKSLLDTIAACGDVNRNVVASANPLQQHLRKEVFETAKLISDELLPQSNAFHEIWVADKMVAGQAVQDFEPMYGKAYLPRKFKIAIAIPPENDVDVFAYDLGLIAILDENENITGYNVAIGGGMGMTHNNKKTYPRVATVVGYITKDQVVDICKAIVSVQRDFGDRKNRKHARMKYTVDDHGVEWFKNQVETYSGLTFEEIRPYKFNRNGDRYGWVDSTPGFKNYTMFIQNGRVADIPGYQLKSALRTIAKVHKGFFQLTCNSHLIIADVPDSEVDQMDALLRKLNVHNKSHSAMRLNSMACTSLPTCGLAMAESERYLPSLVSLIEDVLDESGLRNDAIVIRMTGCPNGCARPYIAEIALVGKAPGTYNLYLGGAFDGSRLNKIFKESVNEEQILQELKPIIKNYALDRLDGESFGDYVIRAGVVKETFQGLDFHD</sequence>
<feature type="domain" description="Flavodoxin-like" evidence="14">
    <location>
        <begin position="762"/>
        <end position="910"/>
    </location>
</feature>
<dbReference type="Gene3D" id="3.40.50.920">
    <property type="match status" value="1"/>
</dbReference>
<keyword evidence="12" id="KW-0411">Iron-sulfur</keyword>
<reference evidence="16" key="1">
    <citation type="submission" date="2017-01" db="EMBL/GenBank/DDBJ databases">
        <authorList>
            <person name="Wang Y."/>
            <person name="White M."/>
            <person name="Kvist S."/>
            <person name="Moncalvo J.-M."/>
        </authorList>
    </citation>
    <scope>NUCLEOTIDE SEQUENCE [LARGE SCALE GENOMIC DNA]</scope>
    <source>
        <strain evidence="16">ID-206-W2</strain>
    </source>
</reference>
<dbReference type="InterPro" id="IPR008254">
    <property type="entry name" value="Flavodoxin/NO_synth"/>
</dbReference>
<dbReference type="FunFam" id="3.30.413.10:FF:000004">
    <property type="entry name" value="Sulfite reductase [NADPH] hemoprotein beta-component"/>
    <property type="match status" value="1"/>
</dbReference>
<evidence type="ECO:0000313" key="16">
    <source>
        <dbReference type="Proteomes" id="UP000187429"/>
    </source>
</evidence>
<evidence type="ECO:0000256" key="6">
    <source>
        <dbReference type="ARBA" id="ARBA00022485"/>
    </source>
</evidence>
<evidence type="ECO:0000313" key="15">
    <source>
        <dbReference type="EMBL" id="OMJ17343.1"/>
    </source>
</evidence>
<evidence type="ECO:0000256" key="13">
    <source>
        <dbReference type="ARBA" id="ARBA00052219"/>
    </source>
</evidence>
<comment type="cofactor">
    <cofactor evidence="2">
        <name>[4Fe-4S] cluster</name>
        <dbReference type="ChEBI" id="CHEBI:49883"/>
    </cofactor>
</comment>
<proteinExistence type="inferred from homology"/>
<evidence type="ECO:0000256" key="1">
    <source>
        <dbReference type="ARBA" id="ARBA00001929"/>
    </source>
</evidence>
<dbReference type="InterPro" id="IPR029039">
    <property type="entry name" value="Flavoprotein-like_sf"/>
</dbReference>
<dbReference type="PRINTS" id="PR00397">
    <property type="entry name" value="SIROHAEM"/>
</dbReference>
<dbReference type="InterPro" id="IPR006067">
    <property type="entry name" value="NO2/SO3_Rdtase_4Fe4S_dom"/>
</dbReference>
<evidence type="ECO:0000256" key="2">
    <source>
        <dbReference type="ARBA" id="ARBA00001966"/>
    </source>
</evidence>
<dbReference type="Gene3D" id="3.40.50.360">
    <property type="match status" value="1"/>
</dbReference>
<dbReference type="SUPFAM" id="SSF52218">
    <property type="entry name" value="Flavoproteins"/>
    <property type="match status" value="1"/>
</dbReference>
<gene>
    <name evidence="15" type="ORF">AYI69_g7462</name>
</gene>
<evidence type="ECO:0000256" key="3">
    <source>
        <dbReference type="ARBA" id="ARBA00004774"/>
    </source>
</evidence>
<dbReference type="InterPro" id="IPR009014">
    <property type="entry name" value="Transketo_C/PFOR_II"/>
</dbReference>
<dbReference type="PROSITE" id="PS50902">
    <property type="entry name" value="FLAVODOXIN_LIKE"/>
    <property type="match status" value="1"/>
</dbReference>
<dbReference type="InterPro" id="IPR005117">
    <property type="entry name" value="NiRdtase/SiRdtase_haem-b_fer"/>
</dbReference>
<dbReference type="Pfam" id="PF01077">
    <property type="entry name" value="NIR_SIR"/>
    <property type="match status" value="1"/>
</dbReference>
<dbReference type="Pfam" id="PF00258">
    <property type="entry name" value="Flavodoxin_1"/>
    <property type="match status" value="1"/>
</dbReference>
<dbReference type="GO" id="GO:0046872">
    <property type="term" value="F:metal ion binding"/>
    <property type="evidence" value="ECO:0007669"/>
    <property type="project" value="UniProtKB-KW"/>
</dbReference>
<evidence type="ECO:0000256" key="11">
    <source>
        <dbReference type="ARBA" id="ARBA00023004"/>
    </source>
</evidence>
<dbReference type="GO" id="GO:0000103">
    <property type="term" value="P:sulfate assimilation"/>
    <property type="evidence" value="ECO:0007669"/>
    <property type="project" value="UniProtKB-ARBA"/>
</dbReference>
<dbReference type="InterPro" id="IPR036136">
    <property type="entry name" value="Nit/Sulf_reduc_fer-like_dom_sf"/>
</dbReference>
<dbReference type="Pfam" id="PF03460">
    <property type="entry name" value="NIR_SIR_ferr"/>
    <property type="match status" value="1"/>
</dbReference>
<evidence type="ECO:0000256" key="9">
    <source>
        <dbReference type="ARBA" id="ARBA00022857"/>
    </source>
</evidence>
<dbReference type="EC" id="1.8.1.2" evidence="5"/>
<keyword evidence="7" id="KW-0349">Heme</keyword>
<comment type="similarity">
    <text evidence="4">Belongs to the nitrite and sulfite reductase 4Fe-4S domain family.</text>
</comment>
<evidence type="ECO:0000256" key="5">
    <source>
        <dbReference type="ARBA" id="ARBA00012604"/>
    </source>
</evidence>
<dbReference type="InterPro" id="IPR029061">
    <property type="entry name" value="THDP-binding"/>
</dbReference>
<keyword evidence="10" id="KW-0560">Oxidoreductase</keyword>
<evidence type="ECO:0000259" key="14">
    <source>
        <dbReference type="PROSITE" id="PS50902"/>
    </source>
</evidence>
<keyword evidence="16" id="KW-1185">Reference proteome</keyword>
<dbReference type="FunFam" id="3.40.50.360:FF:000016">
    <property type="entry name" value="Sulfite reductase subunit beta"/>
    <property type="match status" value="1"/>
</dbReference>
<dbReference type="EMBL" id="LSSM01003616">
    <property type="protein sequence ID" value="OMJ17343.1"/>
    <property type="molecule type" value="Genomic_DNA"/>
</dbReference>
<dbReference type="SUPFAM" id="SSF52518">
    <property type="entry name" value="Thiamin diphosphate-binding fold (THDP-binding)"/>
    <property type="match status" value="1"/>
</dbReference>
<dbReference type="Proteomes" id="UP000187429">
    <property type="component" value="Unassembled WGS sequence"/>
</dbReference>
<protein>
    <recommendedName>
        <fullName evidence="5">assimilatory sulfite reductase (NADPH)</fullName>
        <ecNumber evidence="5">1.8.1.2</ecNumber>
    </recommendedName>
</protein>